<keyword evidence="1" id="KW-0472">Membrane</keyword>
<feature type="transmembrane region" description="Helical" evidence="1">
    <location>
        <begin position="67"/>
        <end position="88"/>
    </location>
</feature>
<evidence type="ECO:0000256" key="1">
    <source>
        <dbReference type="SAM" id="Phobius"/>
    </source>
</evidence>
<accession>A0AAJ3ZJH9</accession>
<protein>
    <submittedName>
        <fullName evidence="2">Uncharacterized protein</fullName>
    </submittedName>
</protein>
<keyword evidence="1" id="KW-0812">Transmembrane</keyword>
<feature type="transmembrane region" description="Helical" evidence="1">
    <location>
        <begin position="31"/>
        <end position="55"/>
    </location>
</feature>
<dbReference type="GeneID" id="60759761"/>
<dbReference type="EMBL" id="CP010992">
    <property type="protein sequence ID" value="QCV57119.1"/>
    <property type="molecule type" value="Genomic_DNA"/>
</dbReference>
<sequence>MKNKKILFVLALMIILLIVFIEPIRAILIVVLLSIAGLAVFVSPFPLIIGILRLFFINENKKFTLQLITYSTIVLVIGSSTCGILTFIN</sequence>
<reference evidence="2 3" key="2">
    <citation type="submission" date="2019-05" db="EMBL/GenBank/DDBJ databases">
        <authorList>
            <person name="Ravantti J.J."/>
        </authorList>
    </citation>
    <scope>NUCLEOTIDE SEQUENCE [LARGE SCALE GENOMIC DNA]</scope>
    <source>
        <strain evidence="2 3">B185</strain>
    </source>
</reference>
<dbReference type="AlphaFoldDB" id="A0AAJ3ZJH9"/>
<keyword evidence="1" id="KW-1133">Transmembrane helix</keyword>
<name>A0AAJ3ZJH9_9FLAO</name>
<evidence type="ECO:0000313" key="3">
    <source>
        <dbReference type="Proteomes" id="UP000304840"/>
    </source>
</evidence>
<proteinExistence type="predicted"/>
<organism evidence="2 3">
    <name type="scientific">Flavobacterium columnare</name>
    <dbReference type="NCBI Taxonomy" id="996"/>
    <lineage>
        <taxon>Bacteria</taxon>
        <taxon>Pseudomonadati</taxon>
        <taxon>Bacteroidota</taxon>
        <taxon>Flavobacteriia</taxon>
        <taxon>Flavobacteriales</taxon>
        <taxon>Flavobacteriaceae</taxon>
        <taxon>Flavobacterium</taxon>
    </lineage>
</organism>
<dbReference type="RefSeq" id="WP_097609749.1">
    <property type="nucleotide sequence ID" value="NZ_CP010992.1"/>
</dbReference>
<dbReference type="Proteomes" id="UP000304840">
    <property type="component" value="Chromosome"/>
</dbReference>
<evidence type="ECO:0000313" key="2">
    <source>
        <dbReference type="EMBL" id="QCV57119.1"/>
    </source>
</evidence>
<gene>
    <name evidence="2" type="ORF">UN65_14740</name>
</gene>
<reference evidence="3" key="1">
    <citation type="submission" date="2016-03" db="EMBL/GenBank/DDBJ databases">
        <title>Flavobacterium columnare strain B185, complete genome.</title>
        <authorList>
            <person name="Sundberg L.-R."/>
            <person name="Papponen P."/>
            <person name="Laanto E."/>
        </authorList>
    </citation>
    <scope>NUCLEOTIDE SEQUENCE [LARGE SCALE GENOMIC DNA]</scope>
    <source>
        <strain evidence="3">B185</strain>
    </source>
</reference>